<accession>A0ABQ7I2V0</accession>
<dbReference type="InterPro" id="IPR011009">
    <property type="entry name" value="Kinase-like_dom_sf"/>
</dbReference>
<evidence type="ECO:0000256" key="9">
    <source>
        <dbReference type="PROSITE-ProRule" id="PRU10141"/>
    </source>
</evidence>
<comment type="caution">
    <text evidence="11">The sequence shown here is derived from an EMBL/GenBank/DDBJ whole genome shotgun (WGS) entry which is preliminary data.</text>
</comment>
<dbReference type="EC" id="2.7.11.1" evidence="1"/>
<protein>
    <recommendedName>
        <fullName evidence="1">non-specific serine/threonine protein kinase</fullName>
        <ecNumber evidence="1">2.7.11.1</ecNumber>
    </recommendedName>
</protein>
<reference evidence="11 12" key="1">
    <citation type="submission" date="2019-01" db="EMBL/GenBank/DDBJ databases">
        <title>Genomes sequencing and comparative genomics of infectious freshwater microsporidia, Cucumispora dikerogammari and Thelohania contejeani.</title>
        <authorList>
            <person name="Cormier A."/>
            <person name="Giraud I."/>
            <person name="Wattier R."/>
            <person name="Teixeira M."/>
            <person name="Grandjean F."/>
            <person name="Rigaud T."/>
            <person name="Cordaux R."/>
        </authorList>
    </citation>
    <scope>NUCLEOTIDE SEQUENCE [LARGE SCALE GENOMIC DNA]</scope>
    <source>
        <strain evidence="11">T1</strain>
        <tissue evidence="11">Spores</tissue>
    </source>
</reference>
<keyword evidence="5" id="KW-0418">Kinase</keyword>
<dbReference type="InterPro" id="IPR000719">
    <property type="entry name" value="Prot_kinase_dom"/>
</dbReference>
<proteinExistence type="predicted"/>
<evidence type="ECO:0000313" key="12">
    <source>
        <dbReference type="Proteomes" id="UP001516464"/>
    </source>
</evidence>
<feature type="binding site" evidence="9">
    <location>
        <position position="56"/>
    </location>
    <ligand>
        <name>ATP</name>
        <dbReference type="ChEBI" id="CHEBI:30616"/>
    </ligand>
</feature>
<evidence type="ECO:0000256" key="4">
    <source>
        <dbReference type="ARBA" id="ARBA00022741"/>
    </source>
</evidence>
<dbReference type="Pfam" id="PF00069">
    <property type="entry name" value="Pkinase"/>
    <property type="match status" value="2"/>
</dbReference>
<dbReference type="Gene3D" id="3.30.200.20">
    <property type="entry name" value="Phosphorylase Kinase, domain 1"/>
    <property type="match status" value="1"/>
</dbReference>
<dbReference type="GO" id="GO:0051301">
    <property type="term" value="P:cell division"/>
    <property type="evidence" value="ECO:0007669"/>
    <property type="project" value="UniProtKB-KW"/>
</dbReference>
<dbReference type="Gene3D" id="1.10.510.10">
    <property type="entry name" value="Transferase(Phosphotransferase) domain 1"/>
    <property type="match status" value="1"/>
</dbReference>
<keyword evidence="3" id="KW-0808">Transferase</keyword>
<evidence type="ECO:0000256" key="2">
    <source>
        <dbReference type="ARBA" id="ARBA00022527"/>
    </source>
</evidence>
<keyword evidence="11" id="KW-0131">Cell cycle</keyword>
<dbReference type="PANTHER" id="PTHR24054:SF0">
    <property type="entry name" value="CASEIN KINASE II SUBUNIT ALPHA"/>
    <property type="match status" value="1"/>
</dbReference>
<name>A0ABQ7I2V0_9MICR</name>
<evidence type="ECO:0000256" key="8">
    <source>
        <dbReference type="ARBA" id="ARBA00048679"/>
    </source>
</evidence>
<feature type="domain" description="Protein kinase" evidence="10">
    <location>
        <begin position="17"/>
        <end position="353"/>
    </location>
</feature>
<dbReference type="EMBL" id="SBIQ01000001">
    <property type="protein sequence ID" value="KAF7684788.1"/>
    <property type="molecule type" value="Genomic_DNA"/>
</dbReference>
<dbReference type="PROSITE" id="PS00107">
    <property type="entry name" value="PROTEIN_KINASE_ATP"/>
    <property type="match status" value="1"/>
</dbReference>
<dbReference type="PANTHER" id="PTHR24054">
    <property type="entry name" value="CASEIN KINASE II SUBUNIT ALPHA"/>
    <property type="match status" value="1"/>
</dbReference>
<dbReference type="Proteomes" id="UP001516464">
    <property type="component" value="Unassembled WGS sequence"/>
</dbReference>
<sequence length="358" mass="41343">MFSMEEVEDFKFLTRRYLPFDHLGEGTFSIVYKAADLSKSAMDPRDPKTSFHVALKVITKTTAPKRVLDELRFLKKLGGKKNCVKLLACMRNEDQIVAVFPFHESTEFRSFIMDCTIQEIRLYMYNLLTAIEHIHKHKIIHRDIKPNNFLWDRKSNSGVIIDFGLAQEYHPIDPSIEALAEITNANSKKQTGVFFNGVIAKRTQSPGYYMTDPRPQMKAHRAGTRGFRAPEVLFRTQRQGLALDIWSAGVIFLCLLTRQYPFFHSTDDINALVEIGTIFGHNEMRRAARHYNRVWKSNIKTIPTDRVPFQKIVGGLNPTCNLSSEGYDLLYNMLELNSEKRITAREALFHPFFDDINK</sequence>
<evidence type="ECO:0000256" key="7">
    <source>
        <dbReference type="ARBA" id="ARBA00047899"/>
    </source>
</evidence>
<gene>
    <name evidence="11" type="primary">CDC7-1</name>
    <name evidence="11" type="ORF">TCON_0005</name>
</gene>
<dbReference type="PROSITE" id="PS50011">
    <property type="entry name" value="PROTEIN_KINASE_DOM"/>
    <property type="match status" value="1"/>
</dbReference>
<dbReference type="SMART" id="SM00220">
    <property type="entry name" value="S_TKc"/>
    <property type="match status" value="1"/>
</dbReference>
<comment type="catalytic activity">
    <reaction evidence="8">
        <text>L-seryl-[protein] + ATP = O-phospho-L-seryl-[protein] + ADP + H(+)</text>
        <dbReference type="Rhea" id="RHEA:17989"/>
        <dbReference type="Rhea" id="RHEA-COMP:9863"/>
        <dbReference type="Rhea" id="RHEA-COMP:11604"/>
        <dbReference type="ChEBI" id="CHEBI:15378"/>
        <dbReference type="ChEBI" id="CHEBI:29999"/>
        <dbReference type="ChEBI" id="CHEBI:30616"/>
        <dbReference type="ChEBI" id="CHEBI:83421"/>
        <dbReference type="ChEBI" id="CHEBI:456216"/>
        <dbReference type="EC" id="2.7.11.1"/>
    </reaction>
</comment>
<keyword evidence="6 9" id="KW-0067">ATP-binding</keyword>
<evidence type="ECO:0000259" key="10">
    <source>
        <dbReference type="PROSITE" id="PS50011"/>
    </source>
</evidence>
<evidence type="ECO:0000256" key="3">
    <source>
        <dbReference type="ARBA" id="ARBA00022679"/>
    </source>
</evidence>
<dbReference type="CDD" id="cd14019">
    <property type="entry name" value="STKc_Cdc7"/>
    <property type="match status" value="1"/>
</dbReference>
<keyword evidence="4 9" id="KW-0547">Nucleotide-binding</keyword>
<evidence type="ECO:0000256" key="1">
    <source>
        <dbReference type="ARBA" id="ARBA00012513"/>
    </source>
</evidence>
<keyword evidence="12" id="KW-1185">Reference proteome</keyword>
<keyword evidence="2" id="KW-0723">Serine/threonine-protein kinase</keyword>
<dbReference type="InterPro" id="IPR045216">
    <property type="entry name" value="CK2_alpha"/>
</dbReference>
<dbReference type="SUPFAM" id="SSF56112">
    <property type="entry name" value="Protein kinase-like (PK-like)"/>
    <property type="match status" value="1"/>
</dbReference>
<evidence type="ECO:0000256" key="5">
    <source>
        <dbReference type="ARBA" id="ARBA00022777"/>
    </source>
</evidence>
<keyword evidence="11" id="KW-0132">Cell division</keyword>
<evidence type="ECO:0000256" key="6">
    <source>
        <dbReference type="ARBA" id="ARBA00022840"/>
    </source>
</evidence>
<evidence type="ECO:0000313" key="11">
    <source>
        <dbReference type="EMBL" id="KAF7684788.1"/>
    </source>
</evidence>
<dbReference type="InterPro" id="IPR017441">
    <property type="entry name" value="Protein_kinase_ATP_BS"/>
</dbReference>
<organism evidence="11 12">
    <name type="scientific">Astathelohania contejeani</name>
    <dbReference type="NCBI Taxonomy" id="164912"/>
    <lineage>
        <taxon>Eukaryota</taxon>
        <taxon>Fungi</taxon>
        <taxon>Fungi incertae sedis</taxon>
        <taxon>Microsporidia</taxon>
        <taxon>Astathelohaniidae</taxon>
        <taxon>Astathelohania</taxon>
    </lineage>
</organism>
<comment type="catalytic activity">
    <reaction evidence="7">
        <text>L-threonyl-[protein] + ATP = O-phospho-L-threonyl-[protein] + ADP + H(+)</text>
        <dbReference type="Rhea" id="RHEA:46608"/>
        <dbReference type="Rhea" id="RHEA-COMP:11060"/>
        <dbReference type="Rhea" id="RHEA-COMP:11605"/>
        <dbReference type="ChEBI" id="CHEBI:15378"/>
        <dbReference type="ChEBI" id="CHEBI:30013"/>
        <dbReference type="ChEBI" id="CHEBI:30616"/>
        <dbReference type="ChEBI" id="CHEBI:61977"/>
        <dbReference type="ChEBI" id="CHEBI:456216"/>
        <dbReference type="EC" id="2.7.11.1"/>
    </reaction>
</comment>